<evidence type="ECO:0000256" key="1">
    <source>
        <dbReference type="SAM" id="Phobius"/>
    </source>
</evidence>
<gene>
    <name evidence="2" type="ORF">TVY486_1000800</name>
</gene>
<name>G0U578_TRYVY</name>
<organism evidence="2">
    <name type="scientific">Trypanosoma vivax (strain Y486)</name>
    <dbReference type="NCBI Taxonomy" id="1055687"/>
    <lineage>
        <taxon>Eukaryota</taxon>
        <taxon>Discoba</taxon>
        <taxon>Euglenozoa</taxon>
        <taxon>Kinetoplastea</taxon>
        <taxon>Metakinetoplastina</taxon>
        <taxon>Trypanosomatida</taxon>
        <taxon>Trypanosomatidae</taxon>
        <taxon>Trypanosoma</taxon>
        <taxon>Duttonella</taxon>
    </lineage>
</organism>
<dbReference type="AlphaFoldDB" id="G0U578"/>
<sequence length="156" mass="18036">MCCSVVLHQHSRLACAFAGAFLLYFLFLSFTLFFHHHHRRQRCCCCCCCCCCFLQLQFLIVLSRLGVFSSPSIFFLLIPLQARVPHFFPPPHTQKFTCNTNTTLKSPQLYRSTLNKKKKKKTFQTSKLILTINTTLTTAVLKSKRARVMMQAHLQI</sequence>
<dbReference type="EMBL" id="HE573026">
    <property type="protein sequence ID" value="CCC51026.1"/>
    <property type="molecule type" value="Genomic_DNA"/>
</dbReference>
<keyword evidence="1" id="KW-0812">Transmembrane</keyword>
<feature type="transmembrane region" description="Helical" evidence="1">
    <location>
        <begin position="12"/>
        <end position="34"/>
    </location>
</feature>
<keyword evidence="1" id="KW-1133">Transmembrane helix</keyword>
<keyword evidence="1" id="KW-0472">Membrane</keyword>
<reference evidence="2" key="1">
    <citation type="journal article" date="2012" name="Proc. Natl. Acad. Sci. U.S.A.">
        <title>Antigenic diversity is generated by distinct evolutionary mechanisms in African trypanosome species.</title>
        <authorList>
            <person name="Jackson A.P."/>
            <person name="Berry A."/>
            <person name="Aslett M."/>
            <person name="Allison H.C."/>
            <person name="Burton P."/>
            <person name="Vavrova-Anderson J."/>
            <person name="Brown R."/>
            <person name="Browne H."/>
            <person name="Corton N."/>
            <person name="Hauser H."/>
            <person name="Gamble J."/>
            <person name="Gilderthorp R."/>
            <person name="Marcello L."/>
            <person name="McQuillan J."/>
            <person name="Otto T.D."/>
            <person name="Quail M.A."/>
            <person name="Sanders M.J."/>
            <person name="van Tonder A."/>
            <person name="Ginger M.L."/>
            <person name="Field M.C."/>
            <person name="Barry J.D."/>
            <person name="Hertz-Fowler C."/>
            <person name="Berriman M."/>
        </authorList>
    </citation>
    <scope>NUCLEOTIDE SEQUENCE</scope>
    <source>
        <strain evidence="2">Y486</strain>
    </source>
</reference>
<accession>G0U578</accession>
<evidence type="ECO:0000313" key="2">
    <source>
        <dbReference type="EMBL" id="CCC51026.1"/>
    </source>
</evidence>
<protein>
    <submittedName>
        <fullName evidence="2">Uncharacterized protein</fullName>
    </submittedName>
</protein>
<proteinExistence type="predicted"/>